<dbReference type="EMBL" id="BLXT01004605">
    <property type="protein sequence ID" value="GFO15307.1"/>
    <property type="molecule type" value="Genomic_DNA"/>
</dbReference>
<sequence>MFSINLTPKSDCISNKNYFSLYFLLRFHKTTLPTVRRSTQRTRPWTVTEKTITARAAAALKNSKTKLSKSAGTYKSANFPVTTGSRAAVRSTGTLARRSVGGWREKAGDDDDDDDNGDDIDYEDEVDEYFYDENGGIRIRRRKARGPLLEVRPFLASGAEGEASPALGDQRSKLRGKDGCLHSRVKQCVRFVRYRERLDRQGDDRPLKAEAGRYRPMSKTDIADHRPPNPPPSPEQKMQRSVDAYRKYVDNIAMQTKYVASKSSPGKYQTPQPSLAFKNVLAPTSSRLQTRNKTNLAPGIQSSVVLDTDSIRSVMDSNLPDMADSPGIVNTTPGRQATSSAIYTKDANDVSQALAIRRISPKLSSNRIVAGTRGVVVQEQPLGSARREREETPHWATIDSDDGDDMFEGTPTNAIVVPQATKSECLSEYSGAVESTVVEKEDR</sequence>
<dbReference type="Proteomes" id="UP000735302">
    <property type="component" value="Unassembled WGS sequence"/>
</dbReference>
<reference evidence="2 3" key="1">
    <citation type="journal article" date="2021" name="Elife">
        <title>Chloroplast acquisition without the gene transfer in kleptoplastic sea slugs, Plakobranchus ocellatus.</title>
        <authorList>
            <person name="Maeda T."/>
            <person name="Takahashi S."/>
            <person name="Yoshida T."/>
            <person name="Shimamura S."/>
            <person name="Takaki Y."/>
            <person name="Nagai Y."/>
            <person name="Toyoda A."/>
            <person name="Suzuki Y."/>
            <person name="Arimoto A."/>
            <person name="Ishii H."/>
            <person name="Satoh N."/>
            <person name="Nishiyama T."/>
            <person name="Hasebe M."/>
            <person name="Maruyama T."/>
            <person name="Minagawa J."/>
            <person name="Obokata J."/>
            <person name="Shigenobu S."/>
        </authorList>
    </citation>
    <scope>NUCLEOTIDE SEQUENCE [LARGE SCALE GENOMIC DNA]</scope>
</reference>
<accession>A0AAV4B723</accession>
<keyword evidence="3" id="KW-1185">Reference proteome</keyword>
<feature type="compositionally biased region" description="Basic and acidic residues" evidence="1">
    <location>
        <begin position="202"/>
        <end position="213"/>
    </location>
</feature>
<evidence type="ECO:0000313" key="3">
    <source>
        <dbReference type="Proteomes" id="UP000735302"/>
    </source>
</evidence>
<dbReference type="AlphaFoldDB" id="A0AAV4B723"/>
<comment type="caution">
    <text evidence="2">The sequence shown here is derived from an EMBL/GenBank/DDBJ whole genome shotgun (WGS) entry which is preliminary data.</text>
</comment>
<feature type="compositionally biased region" description="Acidic residues" evidence="1">
    <location>
        <begin position="108"/>
        <end position="121"/>
    </location>
</feature>
<protein>
    <submittedName>
        <fullName evidence="2">Uncharacterized protein</fullName>
    </submittedName>
</protein>
<evidence type="ECO:0000256" key="1">
    <source>
        <dbReference type="SAM" id="MobiDB-lite"/>
    </source>
</evidence>
<gene>
    <name evidence="2" type="ORF">PoB_004181200</name>
</gene>
<feature type="region of interest" description="Disordered" evidence="1">
    <location>
        <begin position="100"/>
        <end position="121"/>
    </location>
</feature>
<proteinExistence type="predicted"/>
<evidence type="ECO:0000313" key="2">
    <source>
        <dbReference type="EMBL" id="GFO15307.1"/>
    </source>
</evidence>
<feature type="region of interest" description="Disordered" evidence="1">
    <location>
        <begin position="202"/>
        <end position="241"/>
    </location>
</feature>
<name>A0AAV4B723_9GAST</name>
<organism evidence="2 3">
    <name type="scientific">Plakobranchus ocellatus</name>
    <dbReference type="NCBI Taxonomy" id="259542"/>
    <lineage>
        <taxon>Eukaryota</taxon>
        <taxon>Metazoa</taxon>
        <taxon>Spiralia</taxon>
        <taxon>Lophotrochozoa</taxon>
        <taxon>Mollusca</taxon>
        <taxon>Gastropoda</taxon>
        <taxon>Heterobranchia</taxon>
        <taxon>Euthyneura</taxon>
        <taxon>Panpulmonata</taxon>
        <taxon>Sacoglossa</taxon>
        <taxon>Placobranchoidea</taxon>
        <taxon>Plakobranchidae</taxon>
        <taxon>Plakobranchus</taxon>
    </lineage>
</organism>
<feature type="region of interest" description="Disordered" evidence="1">
    <location>
        <begin position="385"/>
        <end position="408"/>
    </location>
</feature>